<accession>A0A132N3P7</accession>
<evidence type="ECO:0000313" key="4">
    <source>
        <dbReference type="Proteomes" id="UP000070659"/>
    </source>
</evidence>
<reference evidence="3" key="1">
    <citation type="submission" date="2015-02" db="EMBL/GenBank/DDBJ databases">
        <title>Physiological reanalysis, assessment of diazotrophy, and genome sequences of multiple isolates of Streptomyces thermoautotrophicus.</title>
        <authorList>
            <person name="MacKellar D.C."/>
            <person name="Lieber L."/>
            <person name="Norman J."/>
            <person name="Bolger A."/>
            <person name="Tobin C."/>
            <person name="Murray J.W."/>
            <person name="Friesen M."/>
            <person name="Prell J."/>
        </authorList>
    </citation>
    <scope>NUCLEOTIDE SEQUENCE [LARGE SCALE GENOMIC DNA]</scope>
    <source>
        <strain evidence="3">UBT1</strain>
    </source>
</reference>
<gene>
    <name evidence="1" type="ORF">TH66_05785</name>
    <name evidence="2" type="ORF">TR74_23910</name>
</gene>
<dbReference type="EMBL" id="JYIJ01000014">
    <property type="protein sequence ID" value="KWX04713.1"/>
    <property type="molecule type" value="Genomic_DNA"/>
</dbReference>
<dbReference type="AlphaFoldDB" id="A0A132N3P7"/>
<dbReference type="PATRIC" id="fig|1469144.8.peg.4168"/>
<organism evidence="1 4">
    <name type="scientific">Carbonactinospora thermoautotrophica</name>
    <dbReference type="NCBI Taxonomy" id="1469144"/>
    <lineage>
        <taxon>Bacteria</taxon>
        <taxon>Bacillati</taxon>
        <taxon>Actinomycetota</taxon>
        <taxon>Actinomycetes</taxon>
        <taxon>Kitasatosporales</taxon>
        <taxon>Carbonactinosporaceae</taxon>
        <taxon>Carbonactinospora</taxon>
    </lineage>
</organism>
<sequence length="269" mass="29423">MATEFASVLSAPPSGRHRCLVIDHQRYAQAVILRNRPVPWHDAVAYANFFNQAQDLLKPDFTLFDIGAMYEFLIDSDETLVKAMSARSRTGYALKTLLQDEDAAARVRDVVSVLSQTAAAPLALQVPSPLGWLARTHVLSGAGSVHDLTADHAENSSMYMADWLRRLSELPVSLLLLDTRGEGPEHQLPTVDLAAYTPIANVTDHYRWTLGERTHDGVRIAGSSLTGVAIPQDYWRDESATAPAGDFLIADIPPDAVPETVLAQLARLT</sequence>
<dbReference type="Proteomes" id="UP000070598">
    <property type="component" value="Unassembled WGS sequence"/>
</dbReference>
<proteinExistence type="predicted"/>
<dbReference type="Proteomes" id="UP000070659">
    <property type="component" value="Unassembled WGS sequence"/>
</dbReference>
<name>A0A132N3P7_9ACTN</name>
<dbReference type="RefSeq" id="WP_067068978.1">
    <property type="nucleotide sequence ID" value="NZ_JYIJ01000014.1"/>
</dbReference>
<evidence type="ECO:0000313" key="1">
    <source>
        <dbReference type="EMBL" id="KWX04713.1"/>
    </source>
</evidence>
<protein>
    <submittedName>
        <fullName evidence="1">Uncharacterized protein</fullName>
    </submittedName>
</protein>
<reference evidence="1 4" key="2">
    <citation type="submission" date="2015-02" db="EMBL/GenBank/DDBJ databases">
        <title>Physiological reanalysis, assessment of diazotrophy, and genome sequences of multiple isolates of Streptomyces thermoautotrophicus.</title>
        <authorList>
            <person name="MacKellar D.C."/>
            <person name="Lieber L."/>
            <person name="Norman J."/>
            <person name="Bolger A."/>
            <person name="Tobin C."/>
            <person name="Murray J.W."/>
            <person name="Prell J."/>
        </authorList>
    </citation>
    <scope>NUCLEOTIDE SEQUENCE [LARGE SCALE GENOMIC DNA]</scope>
    <source>
        <strain evidence="1 4">UBT1</strain>
    </source>
</reference>
<comment type="caution">
    <text evidence="1">The sequence shown here is derived from an EMBL/GenBank/DDBJ whole genome shotgun (WGS) entry which is preliminary data.</text>
</comment>
<evidence type="ECO:0000313" key="3">
    <source>
        <dbReference type="Proteomes" id="UP000070598"/>
    </source>
</evidence>
<evidence type="ECO:0000313" key="2">
    <source>
        <dbReference type="EMBL" id="KWX05209.1"/>
    </source>
</evidence>
<dbReference type="EMBL" id="JYIK01001120">
    <property type="protein sequence ID" value="KWX05209.1"/>
    <property type="molecule type" value="Genomic_DNA"/>
</dbReference>